<dbReference type="AlphaFoldDB" id="A0A2A2G7Q9"/>
<protein>
    <recommendedName>
        <fullName evidence="6">MalT-like TPR region domain-containing protein</fullName>
    </recommendedName>
</protein>
<proteinExistence type="predicted"/>
<dbReference type="InterPro" id="IPR019734">
    <property type="entry name" value="TPR_rpt"/>
</dbReference>
<dbReference type="SUPFAM" id="SSF48452">
    <property type="entry name" value="TPR-like"/>
    <property type="match status" value="1"/>
</dbReference>
<evidence type="ECO:0000313" key="5">
    <source>
        <dbReference type="Proteomes" id="UP000218831"/>
    </source>
</evidence>
<dbReference type="SMART" id="SM00028">
    <property type="entry name" value="TPR"/>
    <property type="match status" value="6"/>
</dbReference>
<dbReference type="Pfam" id="PF13432">
    <property type="entry name" value="TPR_16"/>
    <property type="match status" value="1"/>
</dbReference>
<keyword evidence="5" id="KW-1185">Reference proteome</keyword>
<evidence type="ECO:0000256" key="2">
    <source>
        <dbReference type="ARBA" id="ARBA00022803"/>
    </source>
</evidence>
<dbReference type="Pfam" id="PF14559">
    <property type="entry name" value="TPR_19"/>
    <property type="match status" value="1"/>
</dbReference>
<dbReference type="PANTHER" id="PTHR44943:SF8">
    <property type="entry name" value="TPR REPEAT-CONTAINING PROTEIN MJ0263"/>
    <property type="match status" value="1"/>
</dbReference>
<evidence type="ECO:0000256" key="1">
    <source>
        <dbReference type="ARBA" id="ARBA00022737"/>
    </source>
</evidence>
<dbReference type="OrthoDB" id="1523318at2"/>
<evidence type="ECO:0000256" key="3">
    <source>
        <dbReference type="PROSITE-ProRule" id="PRU00339"/>
    </source>
</evidence>
<evidence type="ECO:0000313" key="4">
    <source>
        <dbReference type="EMBL" id="PAU92899.1"/>
    </source>
</evidence>
<dbReference type="PROSITE" id="PS50005">
    <property type="entry name" value="TPR"/>
    <property type="match status" value="1"/>
</dbReference>
<dbReference type="Gene3D" id="1.25.40.10">
    <property type="entry name" value="Tetratricopeptide repeat domain"/>
    <property type="match status" value="3"/>
</dbReference>
<keyword evidence="1" id="KW-0677">Repeat</keyword>
<gene>
    <name evidence="4" type="ORF">CK503_14535</name>
</gene>
<name>A0A2A2G7Q9_9BACT</name>
<dbReference type="Pfam" id="PF13181">
    <property type="entry name" value="TPR_8"/>
    <property type="match status" value="2"/>
</dbReference>
<organism evidence="4 5">
    <name type="scientific">Fodinibius salipaludis</name>
    <dbReference type="NCBI Taxonomy" id="2032627"/>
    <lineage>
        <taxon>Bacteria</taxon>
        <taxon>Pseudomonadati</taxon>
        <taxon>Balneolota</taxon>
        <taxon>Balneolia</taxon>
        <taxon>Balneolales</taxon>
        <taxon>Balneolaceae</taxon>
        <taxon>Fodinibius</taxon>
    </lineage>
</organism>
<dbReference type="PANTHER" id="PTHR44943">
    <property type="entry name" value="CELLULOSE SYNTHASE OPERON PROTEIN C"/>
    <property type="match status" value="1"/>
</dbReference>
<dbReference type="InterPro" id="IPR051685">
    <property type="entry name" value="Ycf3/AcsC/BcsC/TPR_MFPF"/>
</dbReference>
<dbReference type="InterPro" id="IPR011990">
    <property type="entry name" value="TPR-like_helical_dom_sf"/>
</dbReference>
<reference evidence="4 5" key="1">
    <citation type="submission" date="2017-08" db="EMBL/GenBank/DDBJ databases">
        <title>Aliifodinibius alkalisoli sp. nov., isolated from saline alkaline soil.</title>
        <authorList>
            <person name="Liu D."/>
            <person name="Zhang G."/>
        </authorList>
    </citation>
    <scope>NUCLEOTIDE SEQUENCE [LARGE SCALE GENOMIC DNA]</scope>
    <source>
        <strain evidence="4 5">WN023</strain>
    </source>
</reference>
<accession>A0A2A2G7Q9</accession>
<keyword evidence="2 3" id="KW-0802">TPR repeat</keyword>
<evidence type="ECO:0008006" key="6">
    <source>
        <dbReference type="Google" id="ProtNLM"/>
    </source>
</evidence>
<sequence>MKFLKSSITVFLLGLFIIGLGQTVEAQDRKEAVQTYNSAREMIQSGDYDQAIEQLKKAIEVGQQLGAQGKDIVERAESKMPEVYRQMALDNYRTFKQDQTIPNLDATIEAFRETKDVADEYDNSQVSDQANGVINQLLYSKSIIQYKQQNFQDALATLDEVIENDPNYSKAYYQKGIILKKIEGTDLERSMELFDQAIEVGKENNDSQIVSQATNAARDELVYRGATATENKNFSRAKELLNRALEYDSSSADAHFRLAQAYNKTQDWQEAVNHAEEALGLETGGRTDKAKIYFELATAYQGLGQKENACGAFSNAAYGNFKSPAEHQMEHELECESATE</sequence>
<comment type="caution">
    <text evidence="4">The sequence shown here is derived from an EMBL/GenBank/DDBJ whole genome shotgun (WGS) entry which is preliminary data.</text>
</comment>
<dbReference type="Proteomes" id="UP000218831">
    <property type="component" value="Unassembled WGS sequence"/>
</dbReference>
<dbReference type="EMBL" id="NSKE01000012">
    <property type="protein sequence ID" value="PAU92899.1"/>
    <property type="molecule type" value="Genomic_DNA"/>
</dbReference>
<feature type="repeat" description="TPR" evidence="3">
    <location>
        <begin position="252"/>
        <end position="285"/>
    </location>
</feature>